<dbReference type="Pfam" id="PF01370">
    <property type="entry name" value="Epimerase"/>
    <property type="match status" value="1"/>
</dbReference>
<dbReference type="PANTHER" id="PTHR43000">
    <property type="entry name" value="DTDP-D-GLUCOSE 4,6-DEHYDRATASE-RELATED"/>
    <property type="match status" value="1"/>
</dbReference>
<keyword evidence="5" id="KW-1185">Reference proteome</keyword>
<proteinExistence type="inferred from homology"/>
<comment type="similarity">
    <text evidence="2">Belongs to the NAD(P)-dependent epimerase/dehydratase family.</text>
</comment>
<dbReference type="EMBL" id="CP082214">
    <property type="protein sequence ID" value="WDM72111.1"/>
    <property type="molecule type" value="Genomic_DNA"/>
</dbReference>
<evidence type="ECO:0000259" key="3">
    <source>
        <dbReference type="Pfam" id="PF01370"/>
    </source>
</evidence>
<comment type="pathway">
    <text evidence="1">Bacterial outer membrane biogenesis; LPS O-antigen biosynthesis.</text>
</comment>
<dbReference type="Gene3D" id="3.90.25.10">
    <property type="entry name" value="UDP-galactose 4-epimerase, domain 1"/>
    <property type="match status" value="1"/>
</dbReference>
<dbReference type="InterPro" id="IPR036291">
    <property type="entry name" value="NAD(P)-bd_dom_sf"/>
</dbReference>
<gene>
    <name evidence="4" type="ORF">K6978_02605</name>
</gene>
<evidence type="ECO:0000256" key="2">
    <source>
        <dbReference type="ARBA" id="ARBA00007637"/>
    </source>
</evidence>
<organism evidence="4 5">
    <name type="scientific">Xanthomonas cucurbitae</name>
    <dbReference type="NCBI Taxonomy" id="56453"/>
    <lineage>
        <taxon>Bacteria</taxon>
        <taxon>Pseudomonadati</taxon>
        <taxon>Pseudomonadota</taxon>
        <taxon>Gammaproteobacteria</taxon>
        <taxon>Lysobacterales</taxon>
        <taxon>Lysobacteraceae</taxon>
        <taxon>Xanthomonas</taxon>
    </lineage>
</organism>
<accession>A0ABY7YEB7</accession>
<dbReference type="SUPFAM" id="SSF51735">
    <property type="entry name" value="NAD(P)-binding Rossmann-fold domains"/>
    <property type="match status" value="1"/>
</dbReference>
<evidence type="ECO:0000313" key="5">
    <source>
        <dbReference type="Proteomes" id="UP001214201"/>
    </source>
</evidence>
<sequence>MASRSDLDGKRVLVSGASGFTGRYLTQELREQGCTVIGVGTRAESAGSAVTDEFLPMDLRDAADVARVVAEVDADYVVHLAAVAFVGHGEADDFYHVNLIGTRNLLQALASAQRRPERVLIASSANVYGNATEGVIEESVEPAPSNDYAVSKLAMEYVVRLWHERLPLVITRPFNYTGVGQSANFLVPKIVSHFASRAPAIELGNTEVWRDFGDVRSVVLAYRQLLQTPDADGQTVNVCSGTASSLGDIITICSEITGHRIGVQVNPAFVRQNEVKKLLGSNAKLQSLIGDWRCPPLEDTLRWMLESANQSSSGVD</sequence>
<feature type="domain" description="NAD-dependent epimerase/dehydratase" evidence="3">
    <location>
        <begin position="12"/>
        <end position="239"/>
    </location>
</feature>
<protein>
    <submittedName>
        <fullName evidence="4">GDP-mannose 4,6-dehydratase</fullName>
    </submittedName>
</protein>
<dbReference type="RefSeq" id="WP_159406565.1">
    <property type="nucleotide sequence ID" value="NZ_CP033326.1"/>
</dbReference>
<dbReference type="CDD" id="cd05260">
    <property type="entry name" value="GDP_MD_SDR_e"/>
    <property type="match status" value="1"/>
</dbReference>
<dbReference type="InterPro" id="IPR001509">
    <property type="entry name" value="Epimerase_deHydtase"/>
</dbReference>
<dbReference type="Gene3D" id="3.40.50.720">
    <property type="entry name" value="NAD(P)-binding Rossmann-like Domain"/>
    <property type="match status" value="1"/>
</dbReference>
<evidence type="ECO:0000313" key="4">
    <source>
        <dbReference type="EMBL" id="WDM72111.1"/>
    </source>
</evidence>
<evidence type="ECO:0000256" key="1">
    <source>
        <dbReference type="ARBA" id="ARBA00005125"/>
    </source>
</evidence>
<name>A0ABY7YEB7_9XANT</name>
<reference evidence="4 5" key="1">
    <citation type="submission" date="2021-08" db="EMBL/GenBank/DDBJ databases">
        <title>Genome sequences of Xanthomonas cucurbitae isolates from 5 Midwestern US states.</title>
        <authorList>
            <person name="Hind S.R."/>
        </authorList>
    </citation>
    <scope>NUCLEOTIDE SEQUENCE [LARGE SCALE GENOMIC DNA]</scope>
    <source>
        <strain evidence="4 5">OH_261</strain>
    </source>
</reference>
<dbReference type="Proteomes" id="UP001214201">
    <property type="component" value="Chromosome"/>
</dbReference>